<dbReference type="EMBL" id="JAKOGI010002952">
    <property type="protein sequence ID" value="KAJ8421055.1"/>
    <property type="molecule type" value="Genomic_DNA"/>
</dbReference>
<protein>
    <submittedName>
        <fullName evidence="1">Uncharacterized protein</fullName>
    </submittedName>
</protein>
<gene>
    <name evidence="1" type="ORF">Cgig2_015015</name>
</gene>
<name>A0A9Q1JK28_9CARY</name>
<dbReference type="Proteomes" id="UP001153076">
    <property type="component" value="Unassembled WGS sequence"/>
</dbReference>
<keyword evidence="2" id="KW-1185">Reference proteome</keyword>
<accession>A0A9Q1JK28</accession>
<organism evidence="1 2">
    <name type="scientific">Carnegiea gigantea</name>
    <dbReference type="NCBI Taxonomy" id="171969"/>
    <lineage>
        <taxon>Eukaryota</taxon>
        <taxon>Viridiplantae</taxon>
        <taxon>Streptophyta</taxon>
        <taxon>Embryophyta</taxon>
        <taxon>Tracheophyta</taxon>
        <taxon>Spermatophyta</taxon>
        <taxon>Magnoliopsida</taxon>
        <taxon>eudicotyledons</taxon>
        <taxon>Gunneridae</taxon>
        <taxon>Pentapetalae</taxon>
        <taxon>Caryophyllales</taxon>
        <taxon>Cactineae</taxon>
        <taxon>Cactaceae</taxon>
        <taxon>Cactoideae</taxon>
        <taxon>Echinocereeae</taxon>
        <taxon>Carnegiea</taxon>
    </lineage>
</organism>
<reference evidence="1" key="1">
    <citation type="submission" date="2022-04" db="EMBL/GenBank/DDBJ databases">
        <title>Carnegiea gigantea Genome sequencing and assembly v2.</title>
        <authorList>
            <person name="Copetti D."/>
            <person name="Sanderson M.J."/>
            <person name="Burquez A."/>
            <person name="Wojciechowski M.F."/>
        </authorList>
    </citation>
    <scope>NUCLEOTIDE SEQUENCE</scope>
    <source>
        <strain evidence="1">SGP5-SGP5p</strain>
        <tissue evidence="1">Aerial part</tissue>
    </source>
</reference>
<proteinExistence type="predicted"/>
<evidence type="ECO:0000313" key="1">
    <source>
        <dbReference type="EMBL" id="KAJ8421055.1"/>
    </source>
</evidence>
<dbReference type="OrthoDB" id="1844242at2759"/>
<dbReference type="AlphaFoldDB" id="A0A9Q1JK28"/>
<evidence type="ECO:0000313" key="2">
    <source>
        <dbReference type="Proteomes" id="UP001153076"/>
    </source>
</evidence>
<comment type="caution">
    <text evidence="1">The sequence shown here is derived from an EMBL/GenBank/DDBJ whole genome shotgun (WGS) entry which is preliminary data.</text>
</comment>
<sequence length="156" mass="17486">MRGLPRCHALAVIAKANLWIYDYVHPIYKTTTQEVIYNQLVHPMEMHDMGIVDGKIGLVVVGKNWMRTTTGAHYPQQWSTPRLMSLQVAVECTEPARQTQSGYTYRLEKLHGSCNVEGKQGQAGEMGAVSNVMPASNTSHNRNYTVQAQAVRDIEL</sequence>